<protein>
    <recommendedName>
        <fullName evidence="1">chorismate mutase</fullName>
        <ecNumber evidence="1">5.4.99.5</ecNumber>
    </recommendedName>
</protein>
<keyword evidence="2" id="KW-0732">Signal</keyword>
<proteinExistence type="predicted"/>
<dbReference type="KEGG" id="fad:CDH04_04870"/>
<dbReference type="EMBL" id="CP043424">
    <property type="protein sequence ID" value="QIW12021.1"/>
    <property type="molecule type" value="Genomic_DNA"/>
</dbReference>
<feature type="domain" description="Chorismate mutase" evidence="3">
    <location>
        <begin position="26"/>
        <end position="117"/>
    </location>
</feature>
<keyword evidence="7" id="KW-1185">Reference proteome</keyword>
<dbReference type="SMART" id="SM00830">
    <property type="entry name" value="CM_2"/>
    <property type="match status" value="1"/>
</dbReference>
<dbReference type="InterPro" id="IPR036263">
    <property type="entry name" value="Chorismate_II_sf"/>
</dbReference>
<feature type="signal peptide" evidence="2">
    <location>
        <begin position="1"/>
        <end position="21"/>
    </location>
</feature>
<evidence type="ECO:0000259" key="3">
    <source>
        <dbReference type="PROSITE" id="PS51168"/>
    </source>
</evidence>
<evidence type="ECO:0000313" key="6">
    <source>
        <dbReference type="Proteomes" id="UP000251120"/>
    </source>
</evidence>
<gene>
    <name evidence="4" type="ORF">CDH04_04870</name>
    <name evidence="5" type="ORF">FZC43_04875</name>
</gene>
<dbReference type="Proteomes" id="UP000681131">
    <property type="component" value="Chromosome"/>
</dbReference>
<evidence type="ECO:0000313" key="4">
    <source>
        <dbReference type="EMBL" id="AXA33786.1"/>
    </source>
</evidence>
<organism evidence="4 6">
    <name type="scientific">Francisella adeliensis</name>
    <dbReference type="NCBI Taxonomy" id="2007306"/>
    <lineage>
        <taxon>Bacteria</taxon>
        <taxon>Pseudomonadati</taxon>
        <taxon>Pseudomonadota</taxon>
        <taxon>Gammaproteobacteria</taxon>
        <taxon>Thiotrichales</taxon>
        <taxon>Francisellaceae</taxon>
        <taxon>Francisella</taxon>
    </lineage>
</organism>
<dbReference type="Gene3D" id="1.20.59.10">
    <property type="entry name" value="Chorismate mutase"/>
    <property type="match status" value="1"/>
</dbReference>
<reference evidence="5 7" key="2">
    <citation type="submission" date="2019-08" db="EMBL/GenBank/DDBJ databases">
        <title>Complete genome sequences of Francisella adeliensis (FSC1325 and FSC1326).</title>
        <authorList>
            <person name="Ohrman C."/>
            <person name="Uneklint I."/>
            <person name="Vallesi A."/>
            <person name="Karlsson L."/>
            <person name="Sjodin A."/>
        </authorList>
    </citation>
    <scope>NUCLEOTIDE SEQUENCE [LARGE SCALE GENOMIC DNA]</scope>
    <source>
        <strain evidence="5 7">FSC1325</strain>
    </source>
</reference>
<dbReference type="RefSeq" id="WP_112869960.1">
    <property type="nucleotide sequence ID" value="NZ_CP021781.1"/>
</dbReference>
<sequence>MKKVLIPALLVSLLTSSSAFAMANSNVAGPSIEGYKTKLMNTDQELIKMIAQRKGIRKKMLKFEKKNNLPTYDPFEDKSFEKTRLAFAVQYDVSPALVNEIFNTLNTTDLQTAEQSF</sequence>
<evidence type="ECO:0000313" key="5">
    <source>
        <dbReference type="EMBL" id="QIW12021.1"/>
    </source>
</evidence>
<dbReference type="SUPFAM" id="SSF48600">
    <property type="entry name" value="Chorismate mutase II"/>
    <property type="match status" value="1"/>
</dbReference>
<dbReference type="GO" id="GO:0004106">
    <property type="term" value="F:chorismate mutase activity"/>
    <property type="evidence" value="ECO:0007669"/>
    <property type="project" value="UniProtKB-EC"/>
</dbReference>
<feature type="chain" id="PRO_5016454574" description="chorismate mutase" evidence="2">
    <location>
        <begin position="22"/>
        <end position="117"/>
    </location>
</feature>
<dbReference type="OrthoDB" id="5605290at2"/>
<dbReference type="GO" id="GO:0046417">
    <property type="term" value="P:chorismate metabolic process"/>
    <property type="evidence" value="ECO:0007669"/>
    <property type="project" value="InterPro"/>
</dbReference>
<evidence type="ECO:0000256" key="1">
    <source>
        <dbReference type="ARBA" id="ARBA00012404"/>
    </source>
</evidence>
<dbReference type="EC" id="5.4.99.5" evidence="1"/>
<evidence type="ECO:0000256" key="2">
    <source>
        <dbReference type="SAM" id="SignalP"/>
    </source>
</evidence>
<dbReference type="EMBL" id="CP021781">
    <property type="protein sequence ID" value="AXA33786.1"/>
    <property type="molecule type" value="Genomic_DNA"/>
</dbReference>
<dbReference type="Pfam" id="PF01817">
    <property type="entry name" value="CM_2"/>
    <property type="match status" value="1"/>
</dbReference>
<dbReference type="AlphaFoldDB" id="A0A2Z4XYP6"/>
<accession>A0A2Z4XYP6</accession>
<dbReference type="InterPro" id="IPR036979">
    <property type="entry name" value="CM_dom_sf"/>
</dbReference>
<dbReference type="PROSITE" id="PS51168">
    <property type="entry name" value="CHORISMATE_MUT_2"/>
    <property type="match status" value="1"/>
</dbReference>
<name>A0A2Z4XYP6_9GAMM</name>
<dbReference type="InterPro" id="IPR002701">
    <property type="entry name" value="CM_II_prokaryot"/>
</dbReference>
<dbReference type="Proteomes" id="UP000251120">
    <property type="component" value="Chromosome"/>
</dbReference>
<reference evidence="4 6" key="1">
    <citation type="submission" date="2017-06" db="EMBL/GenBank/DDBJ databases">
        <title>Complete genome of Francisella adeliensis.</title>
        <authorList>
            <person name="Vallesi A."/>
            <person name="Sjodin A."/>
        </authorList>
    </citation>
    <scope>NUCLEOTIDE SEQUENCE [LARGE SCALE GENOMIC DNA]</scope>
    <source>
        <strain evidence="4 6">FDC440</strain>
    </source>
</reference>
<evidence type="ECO:0000313" key="7">
    <source>
        <dbReference type="Proteomes" id="UP000681131"/>
    </source>
</evidence>